<protein>
    <submittedName>
        <fullName evidence="1">Uncharacterized protein</fullName>
    </submittedName>
</protein>
<sequence>MVHLINWLTTLLQMNKNYKLWRNVFVTYPRLCDPKQSEEISTQSIDNKYWYSYIQWN</sequence>
<dbReference type="HOGENOM" id="CLU_2997593_0_0_1"/>
<accession>U9U152</accession>
<proteinExistence type="predicted"/>
<name>U9U152_RHIID</name>
<organism evidence="1">
    <name type="scientific">Rhizophagus irregularis (strain DAOM 181602 / DAOM 197198 / MUCL 43194)</name>
    <name type="common">Arbuscular mycorrhizal fungus</name>
    <name type="synonym">Glomus intraradices</name>
    <dbReference type="NCBI Taxonomy" id="747089"/>
    <lineage>
        <taxon>Eukaryota</taxon>
        <taxon>Fungi</taxon>
        <taxon>Fungi incertae sedis</taxon>
        <taxon>Mucoromycota</taxon>
        <taxon>Glomeromycotina</taxon>
        <taxon>Glomeromycetes</taxon>
        <taxon>Glomerales</taxon>
        <taxon>Glomeraceae</taxon>
        <taxon>Rhizophagus</taxon>
    </lineage>
</organism>
<dbReference type="EMBL" id="KI285043">
    <property type="protein sequence ID" value="ESA12333.1"/>
    <property type="molecule type" value="Genomic_DNA"/>
</dbReference>
<evidence type="ECO:0000313" key="1">
    <source>
        <dbReference type="EMBL" id="ESA12333.1"/>
    </source>
</evidence>
<gene>
    <name evidence="1" type="ORF">GLOINDRAFT_27264</name>
</gene>
<dbReference type="AlphaFoldDB" id="U9U152"/>
<reference evidence="1" key="1">
    <citation type="submission" date="2013-07" db="EMBL/GenBank/DDBJ databases">
        <title>The genome of an arbuscular mycorrhizal fungus provides insights into the evolution of the oldest plant symbiosis.</title>
        <authorList>
            <consortium name="DOE Joint Genome Institute"/>
            <person name="Tisserant E."/>
            <person name="Malbreil M."/>
            <person name="Kuo A."/>
            <person name="Kohler A."/>
            <person name="Symeonidi A."/>
            <person name="Balestrini R."/>
            <person name="Charron P."/>
            <person name="Duensing N."/>
            <person name="Frei-dit-Frey N."/>
            <person name="Gianinazzi-Pearson V."/>
            <person name="Gilbert B."/>
            <person name="Handa Y."/>
            <person name="Hijri M."/>
            <person name="Kaul R."/>
            <person name="Kawaguchi M."/>
            <person name="Krajinski F."/>
            <person name="Lammers P."/>
            <person name="Lapierre D."/>
            <person name="Masclaux F.G."/>
            <person name="Murat C."/>
            <person name="Morin E."/>
            <person name="Ndikumana S."/>
            <person name="Pagni M."/>
            <person name="Petitpierre D."/>
            <person name="Requena N."/>
            <person name="Rosikiewicz P."/>
            <person name="Riley R."/>
            <person name="Saito K."/>
            <person name="San Clemente H."/>
            <person name="Shapiro H."/>
            <person name="van Tuinen D."/>
            <person name="Becard G."/>
            <person name="Bonfante P."/>
            <person name="Paszkowski U."/>
            <person name="Shachar-Hill Y."/>
            <person name="Young J.P."/>
            <person name="Sanders I.R."/>
            <person name="Henrissat B."/>
            <person name="Rensing S.A."/>
            <person name="Grigoriev I.V."/>
            <person name="Corradi N."/>
            <person name="Roux C."/>
            <person name="Martin F."/>
        </authorList>
    </citation>
    <scope>NUCLEOTIDE SEQUENCE</scope>
    <source>
        <strain evidence="1">DAOM 197198</strain>
    </source>
</reference>